<dbReference type="InterPro" id="IPR037660">
    <property type="entry name" value="CCDC51"/>
</dbReference>
<reference evidence="2 3" key="1">
    <citation type="submission" date="2023-03" db="EMBL/GenBank/DDBJ databases">
        <title>High recombination rates correlate with genetic variation in Cardiocondyla obscurior ants.</title>
        <authorList>
            <person name="Errbii M."/>
        </authorList>
    </citation>
    <scope>NUCLEOTIDE SEQUENCE [LARGE SCALE GENOMIC DNA]</scope>
    <source>
        <strain evidence="2">Alpha-2009</strain>
        <tissue evidence="2">Whole body</tissue>
    </source>
</reference>
<organism evidence="2 3">
    <name type="scientific">Cardiocondyla obscurior</name>
    <dbReference type="NCBI Taxonomy" id="286306"/>
    <lineage>
        <taxon>Eukaryota</taxon>
        <taxon>Metazoa</taxon>
        <taxon>Ecdysozoa</taxon>
        <taxon>Arthropoda</taxon>
        <taxon>Hexapoda</taxon>
        <taxon>Insecta</taxon>
        <taxon>Pterygota</taxon>
        <taxon>Neoptera</taxon>
        <taxon>Endopterygota</taxon>
        <taxon>Hymenoptera</taxon>
        <taxon>Apocrita</taxon>
        <taxon>Aculeata</taxon>
        <taxon>Formicoidea</taxon>
        <taxon>Formicidae</taxon>
        <taxon>Myrmicinae</taxon>
        <taxon>Cardiocondyla</taxon>
    </lineage>
</organism>
<dbReference type="AlphaFoldDB" id="A0AAW2EAI9"/>
<evidence type="ECO:0000313" key="3">
    <source>
        <dbReference type="Proteomes" id="UP001430953"/>
    </source>
</evidence>
<name>A0AAW2EAI9_9HYME</name>
<feature type="transmembrane region" description="Helical" evidence="1">
    <location>
        <begin position="205"/>
        <end position="225"/>
    </location>
</feature>
<keyword evidence="3" id="KW-1185">Reference proteome</keyword>
<sequence length="322" mass="36796">MRHYRQLIELATKQVKRYGMLHNAKEIVESAAGKAHSKIATAQNIAAEKYNVVVKKLNDQAVVIQDLNAKALEPGVPLPGKIVKWWQWYNHLTGIDAVEANRRQVIALQDKLFECQDARSNLNKELTNITYKLQDIYAELIQTKRDDPKYVQLTIVEHKSLQEQKKVIDQLKLFEKNERDNFTQLATAIKDYHISQNLNGIKYKYLSVIASAVLAIVSLIGSMVLNNRRITDVRNTVKTAQEKNELLLQKNLNELFSIKEKLESIDIKTSQRVTTNLNQESYQLNSSNILTTSIKYSANLLISGASYIKKGIYQSASYIFNK</sequence>
<protein>
    <recommendedName>
        <fullName evidence="4">Coiled-coil domain-containing protein 51</fullName>
    </recommendedName>
</protein>
<evidence type="ECO:0000313" key="2">
    <source>
        <dbReference type="EMBL" id="KAL0099314.1"/>
    </source>
</evidence>
<evidence type="ECO:0008006" key="4">
    <source>
        <dbReference type="Google" id="ProtNLM"/>
    </source>
</evidence>
<keyword evidence="1" id="KW-0812">Transmembrane</keyword>
<accession>A0AAW2EAI9</accession>
<proteinExistence type="predicted"/>
<dbReference type="PANTHER" id="PTHR28624">
    <property type="entry name" value="COILED-COIL DOMAIN-CONTAINING PROTEIN 51"/>
    <property type="match status" value="1"/>
</dbReference>
<dbReference type="PANTHER" id="PTHR28624:SF1">
    <property type="entry name" value="MITOCHONDRIAL POTASSIUM CHANNEL"/>
    <property type="match status" value="1"/>
</dbReference>
<keyword evidence="1" id="KW-1133">Transmembrane helix</keyword>
<dbReference type="Proteomes" id="UP001430953">
    <property type="component" value="Unassembled WGS sequence"/>
</dbReference>
<keyword evidence="1" id="KW-0472">Membrane</keyword>
<gene>
    <name evidence="2" type="ORF">PUN28_020110</name>
</gene>
<evidence type="ECO:0000256" key="1">
    <source>
        <dbReference type="SAM" id="Phobius"/>
    </source>
</evidence>
<dbReference type="EMBL" id="JADYXP020000028">
    <property type="protein sequence ID" value="KAL0099314.1"/>
    <property type="molecule type" value="Genomic_DNA"/>
</dbReference>
<comment type="caution">
    <text evidence="2">The sequence shown here is derived from an EMBL/GenBank/DDBJ whole genome shotgun (WGS) entry which is preliminary data.</text>
</comment>